<protein>
    <submittedName>
        <fullName evidence="2">DNA glycosylase</fullName>
    </submittedName>
</protein>
<feature type="domain" description="Uracil-DNA glycosylase-like" evidence="1">
    <location>
        <begin position="13"/>
        <end position="165"/>
    </location>
</feature>
<dbReference type="SMART" id="SM00987">
    <property type="entry name" value="UreE_C"/>
    <property type="match status" value="1"/>
</dbReference>
<dbReference type="PATRIC" id="fig|28092.6.peg.4051"/>
<dbReference type="SUPFAM" id="SSF52141">
    <property type="entry name" value="Uracil-DNA glycosylase-like"/>
    <property type="match status" value="1"/>
</dbReference>
<dbReference type="NCBIfam" id="TIGR04274">
    <property type="entry name" value="hypoxanDNAglyco"/>
    <property type="match status" value="1"/>
</dbReference>
<dbReference type="CDD" id="cd10032">
    <property type="entry name" value="UDG-F6_HDG"/>
    <property type="match status" value="1"/>
</dbReference>
<reference evidence="2 3" key="1">
    <citation type="submission" date="2015-03" db="EMBL/GenBank/DDBJ databases">
        <title>Draft Genome Sequence of Burkholderia andropogonis type strain ICMP2807, isolated from Sorghum bicolor.</title>
        <authorList>
            <person name="Lopes-Santos L."/>
            <person name="Castro D.B."/>
            <person name="Ottoboni L.M."/>
            <person name="Park D."/>
            <person name="Weirc B.S."/>
            <person name="Destefano S.A."/>
        </authorList>
    </citation>
    <scope>NUCLEOTIDE SEQUENCE [LARGE SCALE GENOMIC DNA]</scope>
    <source>
        <strain evidence="2 3">ICMP2807</strain>
    </source>
</reference>
<dbReference type="SMART" id="SM00986">
    <property type="entry name" value="UDG"/>
    <property type="match status" value="1"/>
</dbReference>
<organism evidence="2 3">
    <name type="scientific">Robbsia andropogonis</name>
    <dbReference type="NCBI Taxonomy" id="28092"/>
    <lineage>
        <taxon>Bacteria</taxon>
        <taxon>Pseudomonadati</taxon>
        <taxon>Pseudomonadota</taxon>
        <taxon>Betaproteobacteria</taxon>
        <taxon>Burkholderiales</taxon>
        <taxon>Burkholderiaceae</taxon>
        <taxon>Robbsia</taxon>
    </lineage>
</organism>
<comment type="caution">
    <text evidence="2">The sequence shown here is derived from an EMBL/GenBank/DDBJ whole genome shotgun (WGS) entry which is preliminary data.</text>
</comment>
<proteinExistence type="predicted"/>
<dbReference type="InterPro" id="IPR005122">
    <property type="entry name" value="Uracil-DNA_glycosylase-like"/>
</dbReference>
<dbReference type="Proteomes" id="UP000033618">
    <property type="component" value="Unassembled WGS sequence"/>
</dbReference>
<gene>
    <name evidence="2" type="ORF">WM40_17200</name>
</gene>
<dbReference type="EMBL" id="LAQU01000020">
    <property type="protein sequence ID" value="KKB62386.1"/>
    <property type="molecule type" value="Genomic_DNA"/>
</dbReference>
<dbReference type="Pfam" id="PF03167">
    <property type="entry name" value="UDG"/>
    <property type="match status" value="1"/>
</dbReference>
<evidence type="ECO:0000313" key="3">
    <source>
        <dbReference type="Proteomes" id="UP000033618"/>
    </source>
</evidence>
<evidence type="ECO:0000313" key="2">
    <source>
        <dbReference type="EMBL" id="KKB62386.1"/>
    </source>
</evidence>
<name>A0A0F5JWZ8_9BURK</name>
<dbReference type="InterPro" id="IPR026353">
    <property type="entry name" value="Hypoxan-DNA_Glyclase"/>
</dbReference>
<dbReference type="Gene3D" id="3.40.470.10">
    <property type="entry name" value="Uracil-DNA glycosylase-like domain"/>
    <property type="match status" value="1"/>
</dbReference>
<dbReference type="OrthoDB" id="9799921at2"/>
<keyword evidence="3" id="KW-1185">Reference proteome</keyword>
<dbReference type="RefSeq" id="WP_024901539.1">
    <property type="nucleotide sequence ID" value="NZ_CADFGU010000013.1"/>
</dbReference>
<evidence type="ECO:0000259" key="1">
    <source>
        <dbReference type="SMART" id="SM00986"/>
    </source>
</evidence>
<dbReference type="InterPro" id="IPR036895">
    <property type="entry name" value="Uracil-DNA_glycosylase-like_sf"/>
</dbReference>
<sequence length="172" mass="18597">MNPSSSSPLQSFPAVCNAQTRIMIFGSLPGVMSLSAAQYYAHPRNQFWDLLGDVIGSPLRPLPYDERLATVLAHGVGLWDVIAEAQRDGSLDSAIRNHMSNDLHALLASLPLLHTIGFNGGTAAKIGEKALGEWARRYRILRLPSSSPAYAGMRYADKLAAWSALWVLPGGV</sequence>
<dbReference type="STRING" id="28092.WM40_17200"/>
<accession>A0A0F5JWZ8</accession>
<dbReference type="AlphaFoldDB" id="A0A0F5JWZ8"/>